<keyword evidence="3" id="KW-0539">Nucleus</keyword>
<accession>A0A813ISK6</accession>
<dbReference type="GO" id="GO:0006611">
    <property type="term" value="P:protein export from nucleus"/>
    <property type="evidence" value="ECO:0007669"/>
    <property type="project" value="TreeGrafter"/>
</dbReference>
<protein>
    <recommendedName>
        <fullName evidence="4">Importin N-terminal domain-containing protein</fullName>
    </recommendedName>
</protein>
<gene>
    <name evidence="5" type="ORF">PGLA2088_LOCUS11273</name>
</gene>
<dbReference type="AlphaFoldDB" id="A0A813ISK6"/>
<evidence type="ECO:0000313" key="5">
    <source>
        <dbReference type="EMBL" id="CAE8654897.1"/>
    </source>
</evidence>
<dbReference type="InterPro" id="IPR001494">
    <property type="entry name" value="Importin-beta_N"/>
</dbReference>
<proteinExistence type="predicted"/>
<dbReference type="InterPro" id="IPR011989">
    <property type="entry name" value="ARM-like"/>
</dbReference>
<name>A0A813ISK6_POLGL</name>
<dbReference type="SMART" id="SM00913">
    <property type="entry name" value="IBN_N"/>
    <property type="match status" value="1"/>
</dbReference>
<dbReference type="InterPro" id="IPR016024">
    <property type="entry name" value="ARM-type_fold"/>
</dbReference>
<evidence type="ECO:0000256" key="2">
    <source>
        <dbReference type="ARBA" id="ARBA00022448"/>
    </source>
</evidence>
<evidence type="ECO:0000256" key="1">
    <source>
        <dbReference type="ARBA" id="ARBA00004123"/>
    </source>
</evidence>
<dbReference type="GO" id="GO:0005635">
    <property type="term" value="C:nuclear envelope"/>
    <property type="evidence" value="ECO:0007669"/>
    <property type="project" value="TreeGrafter"/>
</dbReference>
<feature type="non-terminal residue" evidence="5">
    <location>
        <position position="1"/>
    </location>
</feature>
<feature type="domain" description="Importin N-terminal" evidence="4">
    <location>
        <begin position="28"/>
        <end position="101"/>
    </location>
</feature>
<dbReference type="Gene3D" id="1.25.10.10">
    <property type="entry name" value="Leucine-rich Repeat Variant"/>
    <property type="match status" value="1"/>
</dbReference>
<dbReference type="PANTHER" id="PTHR10997">
    <property type="entry name" value="IMPORTIN-7, 8, 11"/>
    <property type="match status" value="1"/>
</dbReference>
<dbReference type="GO" id="GO:0005049">
    <property type="term" value="F:nuclear export signal receptor activity"/>
    <property type="evidence" value="ECO:0007669"/>
    <property type="project" value="TreeGrafter"/>
</dbReference>
<dbReference type="SUPFAM" id="SSF48371">
    <property type="entry name" value="ARM repeat"/>
    <property type="match status" value="1"/>
</dbReference>
<evidence type="ECO:0000313" key="6">
    <source>
        <dbReference type="Proteomes" id="UP000626109"/>
    </source>
</evidence>
<feature type="non-terminal residue" evidence="5">
    <location>
        <position position="205"/>
    </location>
</feature>
<dbReference type="PROSITE" id="PS50166">
    <property type="entry name" value="IMPORTIN_B_NT"/>
    <property type="match status" value="1"/>
</dbReference>
<dbReference type="Proteomes" id="UP000626109">
    <property type="component" value="Unassembled WGS sequence"/>
</dbReference>
<evidence type="ECO:0000259" key="4">
    <source>
        <dbReference type="PROSITE" id="PS50166"/>
    </source>
</evidence>
<dbReference type="EMBL" id="CAJNNW010012953">
    <property type="protein sequence ID" value="CAE8654897.1"/>
    <property type="molecule type" value="Genomic_DNA"/>
</dbReference>
<dbReference type="PANTHER" id="PTHR10997:SF8">
    <property type="entry name" value="EXPORTIN-2"/>
    <property type="match status" value="1"/>
</dbReference>
<evidence type="ECO:0000256" key="3">
    <source>
        <dbReference type="ARBA" id="ARBA00023242"/>
    </source>
</evidence>
<reference evidence="5" key="1">
    <citation type="submission" date="2021-02" db="EMBL/GenBank/DDBJ databases">
        <authorList>
            <person name="Dougan E. K."/>
            <person name="Rhodes N."/>
            <person name="Thang M."/>
            <person name="Chan C."/>
        </authorList>
    </citation>
    <scope>NUCLEOTIDE SEQUENCE</scope>
</reference>
<dbReference type="GO" id="GO:0005829">
    <property type="term" value="C:cytosol"/>
    <property type="evidence" value="ECO:0007669"/>
    <property type="project" value="TreeGrafter"/>
</dbReference>
<dbReference type="Pfam" id="PF03810">
    <property type="entry name" value="IBN_N"/>
    <property type="match status" value="1"/>
</dbReference>
<dbReference type="GO" id="GO:0031267">
    <property type="term" value="F:small GTPase binding"/>
    <property type="evidence" value="ECO:0007669"/>
    <property type="project" value="InterPro"/>
</dbReference>
<dbReference type="GO" id="GO:0006606">
    <property type="term" value="P:protein import into nucleus"/>
    <property type="evidence" value="ECO:0007669"/>
    <property type="project" value="TreeGrafter"/>
</dbReference>
<sequence length="205" mass="22549">MATPAQMAQLSQLLGQTVGGNTEAMKAGEQQLRQAEIQPGFGLMLLELLRSASVDPTTRQAGAIFFKNYIIRQWTVQGAGGGITAPDRQAIKQHLLSLMLQAPKQVQVQLARGLEEISITDYPAEWQSLLPEMVQHLKTSQDMSVLKGTMETAHTVFLKFRSQARSDDLLREIKYTVEGFQETHLAVFTAACQRVLGGSLPADQP</sequence>
<keyword evidence="2" id="KW-0813">Transport</keyword>
<organism evidence="5 6">
    <name type="scientific">Polarella glacialis</name>
    <name type="common">Dinoflagellate</name>
    <dbReference type="NCBI Taxonomy" id="89957"/>
    <lineage>
        <taxon>Eukaryota</taxon>
        <taxon>Sar</taxon>
        <taxon>Alveolata</taxon>
        <taxon>Dinophyceae</taxon>
        <taxon>Suessiales</taxon>
        <taxon>Suessiaceae</taxon>
        <taxon>Polarella</taxon>
    </lineage>
</organism>
<comment type="subcellular location">
    <subcellularLocation>
        <location evidence="1">Nucleus</location>
    </subcellularLocation>
</comment>
<comment type="caution">
    <text evidence="5">The sequence shown here is derived from an EMBL/GenBank/DDBJ whole genome shotgun (WGS) entry which is preliminary data.</text>
</comment>